<dbReference type="RefSeq" id="WP_097075200.1">
    <property type="nucleotide sequence ID" value="NZ_OBMQ01000018.1"/>
</dbReference>
<dbReference type="GO" id="GO:0046983">
    <property type="term" value="F:protein dimerization activity"/>
    <property type="evidence" value="ECO:0007669"/>
    <property type="project" value="InterPro"/>
</dbReference>
<dbReference type="InterPro" id="IPR037208">
    <property type="entry name" value="Spo0E-like_sf"/>
</dbReference>
<dbReference type="InterPro" id="IPR036638">
    <property type="entry name" value="HLH_DNA-bd_sf"/>
</dbReference>
<dbReference type="EMBL" id="OBMQ01000018">
    <property type="protein sequence ID" value="SOC25391.1"/>
    <property type="molecule type" value="Genomic_DNA"/>
</dbReference>
<sequence length="60" mass="7218">MEVEYITDLDFKDQYHKLQTRMIHIGLSKGLTHPETIKYSQELDMIMNSFQKISHFTEEK</sequence>
<dbReference type="GO" id="GO:0043937">
    <property type="term" value="P:regulation of sporulation"/>
    <property type="evidence" value="ECO:0007669"/>
    <property type="project" value="InterPro"/>
</dbReference>
<dbReference type="Proteomes" id="UP000219636">
    <property type="component" value="Unassembled WGS sequence"/>
</dbReference>
<dbReference type="AlphaFoldDB" id="A0A285TQ45"/>
<evidence type="ECO:0000313" key="1">
    <source>
        <dbReference type="EMBL" id="SOC25391.1"/>
    </source>
</evidence>
<dbReference type="OrthoDB" id="2972613at2"/>
<dbReference type="SUPFAM" id="SSF140500">
    <property type="entry name" value="BAS1536-like"/>
    <property type="match status" value="1"/>
</dbReference>
<dbReference type="Pfam" id="PF09388">
    <property type="entry name" value="SpoOE-like"/>
    <property type="match status" value="1"/>
</dbReference>
<reference evidence="2" key="1">
    <citation type="submission" date="2017-08" db="EMBL/GenBank/DDBJ databases">
        <authorList>
            <person name="Varghese N."/>
            <person name="Submissions S."/>
        </authorList>
    </citation>
    <scope>NUCLEOTIDE SEQUENCE [LARGE SCALE GENOMIC DNA]</scope>
    <source>
        <strain evidence="2">JC22</strain>
    </source>
</reference>
<keyword evidence="2" id="KW-1185">Reference proteome</keyword>
<proteinExistence type="predicted"/>
<organism evidence="1 2">
    <name type="scientific">Ureibacillus xyleni</name>
    <dbReference type="NCBI Taxonomy" id="614648"/>
    <lineage>
        <taxon>Bacteria</taxon>
        <taxon>Bacillati</taxon>
        <taxon>Bacillota</taxon>
        <taxon>Bacilli</taxon>
        <taxon>Bacillales</taxon>
        <taxon>Caryophanaceae</taxon>
        <taxon>Ureibacillus</taxon>
    </lineage>
</organism>
<gene>
    <name evidence="1" type="ORF">SAMN05880501_11889</name>
</gene>
<dbReference type="Gene3D" id="4.10.280.10">
    <property type="entry name" value="Helix-loop-helix DNA-binding domain"/>
    <property type="match status" value="1"/>
</dbReference>
<protein>
    <submittedName>
        <fullName evidence="1">Spo0E like sporulation regulatory protein</fullName>
    </submittedName>
</protein>
<evidence type="ECO:0000313" key="2">
    <source>
        <dbReference type="Proteomes" id="UP000219636"/>
    </source>
</evidence>
<name>A0A285TQ45_9BACL</name>
<accession>A0A285TQ45</accession>
<dbReference type="InterPro" id="IPR018540">
    <property type="entry name" value="Spo0E-like"/>
</dbReference>